<dbReference type="InterPro" id="IPR026856">
    <property type="entry name" value="Sialidase_fam"/>
</dbReference>
<proteinExistence type="predicted"/>
<dbReference type="InterPro" id="IPR011040">
    <property type="entry name" value="Sialidase"/>
</dbReference>
<accession>A0A8J5XW08</accession>
<keyword evidence="3" id="KW-1185">Reference proteome</keyword>
<dbReference type="InterPro" id="IPR036278">
    <property type="entry name" value="Sialidase_sf"/>
</dbReference>
<comment type="caution">
    <text evidence="2">The sequence shown here is derived from an EMBL/GenBank/DDBJ whole genome shotgun (WGS) entry which is preliminary data.</text>
</comment>
<reference evidence="2" key="1">
    <citation type="submission" date="2021-05" db="EMBL/GenBank/DDBJ databases">
        <title>The genome of the haptophyte Pavlova lutheri (Diacronema luteri, Pavlovales) - a model for lipid biosynthesis in eukaryotic algae.</title>
        <authorList>
            <person name="Hulatt C.J."/>
            <person name="Posewitz M.C."/>
        </authorList>
    </citation>
    <scope>NUCLEOTIDE SEQUENCE</scope>
    <source>
        <strain evidence="2">NIVA-4/92</strain>
    </source>
</reference>
<dbReference type="Gene3D" id="2.120.10.10">
    <property type="match status" value="2"/>
</dbReference>
<dbReference type="GO" id="GO:0005737">
    <property type="term" value="C:cytoplasm"/>
    <property type="evidence" value="ECO:0007669"/>
    <property type="project" value="TreeGrafter"/>
</dbReference>
<dbReference type="Proteomes" id="UP000751190">
    <property type="component" value="Unassembled WGS sequence"/>
</dbReference>
<protein>
    <recommendedName>
        <fullName evidence="1">Sialidase domain-containing protein</fullName>
    </recommendedName>
</protein>
<evidence type="ECO:0000313" key="3">
    <source>
        <dbReference type="Proteomes" id="UP000751190"/>
    </source>
</evidence>
<evidence type="ECO:0000259" key="1">
    <source>
        <dbReference type="Pfam" id="PF13088"/>
    </source>
</evidence>
<dbReference type="Pfam" id="PF13088">
    <property type="entry name" value="BNR_2"/>
    <property type="match status" value="1"/>
</dbReference>
<dbReference type="EMBL" id="JAGTXO010000002">
    <property type="protein sequence ID" value="KAG8469662.1"/>
    <property type="molecule type" value="Genomic_DNA"/>
</dbReference>
<dbReference type="SUPFAM" id="SSF50939">
    <property type="entry name" value="Sialidases"/>
    <property type="match status" value="1"/>
</dbReference>
<dbReference type="PANTHER" id="PTHR10628">
    <property type="entry name" value="SIALIDASE"/>
    <property type="match status" value="1"/>
</dbReference>
<organism evidence="2 3">
    <name type="scientific">Diacronema lutheri</name>
    <name type="common">Unicellular marine alga</name>
    <name type="synonym">Monochrysis lutheri</name>
    <dbReference type="NCBI Taxonomy" id="2081491"/>
    <lineage>
        <taxon>Eukaryota</taxon>
        <taxon>Haptista</taxon>
        <taxon>Haptophyta</taxon>
        <taxon>Pavlovophyceae</taxon>
        <taxon>Pavlovales</taxon>
        <taxon>Pavlovaceae</taxon>
        <taxon>Diacronema</taxon>
    </lineage>
</organism>
<sequence>MPLALVAAAALVSAAVVQQGLFSAGIGPYAAFRIPALVACPCTRDDALKAAPPNCVFAFAEGRTLSSQDAGPIDIVLRRSSDGGRSWGELEVAVSWSDGATTCGNPSPVCLDTGEGGERGELVLVFTVNNTWPFVTRLSEDGAWAPARNLSGEVKLPGWGWMATGPGHGVQLRGPSPFAGRLVVPVDRKLLNADISIALKVRASEGQADARVRPSAYARFVTSNADAPHDVYAGSVLLDDWALLPEFVIGGGRAAALLSDDGGRRWRIGGAVPSHNSNSNEASIAELDDGTLAMSFRVQSPTGAAAHCRHFALSADGGETWGAPFTAEDCAVLDPVCQGAILHVRGLGVLTSGPDSSRTREAMSVQRAAHADATGLRGWQLVARLSHGPAAYSDLALLPLPSVAQGIAIGVLYELGSFGGGPASIVFASLQIDHSE</sequence>
<dbReference type="OrthoDB" id="2739686at2759"/>
<dbReference type="AlphaFoldDB" id="A0A8J5XW08"/>
<dbReference type="CDD" id="cd15482">
    <property type="entry name" value="Sialidase_non-viral"/>
    <property type="match status" value="1"/>
</dbReference>
<dbReference type="GO" id="GO:0009313">
    <property type="term" value="P:oligosaccharide catabolic process"/>
    <property type="evidence" value="ECO:0007669"/>
    <property type="project" value="TreeGrafter"/>
</dbReference>
<dbReference type="GO" id="GO:0016020">
    <property type="term" value="C:membrane"/>
    <property type="evidence" value="ECO:0007669"/>
    <property type="project" value="TreeGrafter"/>
</dbReference>
<name>A0A8J5XW08_DIALT</name>
<feature type="domain" description="Sialidase" evidence="1">
    <location>
        <begin position="58"/>
        <end position="395"/>
    </location>
</feature>
<dbReference type="GO" id="GO:0006689">
    <property type="term" value="P:ganglioside catabolic process"/>
    <property type="evidence" value="ECO:0007669"/>
    <property type="project" value="TreeGrafter"/>
</dbReference>
<dbReference type="GO" id="GO:0004308">
    <property type="term" value="F:exo-alpha-sialidase activity"/>
    <property type="evidence" value="ECO:0007669"/>
    <property type="project" value="InterPro"/>
</dbReference>
<dbReference type="PANTHER" id="PTHR10628:SF30">
    <property type="entry name" value="EXO-ALPHA-SIALIDASE"/>
    <property type="match status" value="1"/>
</dbReference>
<evidence type="ECO:0000313" key="2">
    <source>
        <dbReference type="EMBL" id="KAG8469662.1"/>
    </source>
</evidence>
<gene>
    <name evidence="2" type="ORF">KFE25_006117</name>
</gene>